<dbReference type="InterPro" id="IPR036388">
    <property type="entry name" value="WH-like_DNA-bd_sf"/>
</dbReference>
<protein>
    <recommendedName>
        <fullName evidence="3">MarR family transcriptional regulator</fullName>
    </recommendedName>
</protein>
<dbReference type="SUPFAM" id="SSF46785">
    <property type="entry name" value="Winged helix' DNA-binding domain"/>
    <property type="match status" value="1"/>
</dbReference>
<accession>A0ABS5ZK69</accession>
<comment type="caution">
    <text evidence="1">The sequence shown here is derived from an EMBL/GenBank/DDBJ whole genome shotgun (WGS) entry which is preliminary data.</text>
</comment>
<evidence type="ECO:0000313" key="2">
    <source>
        <dbReference type="Proteomes" id="UP000690515"/>
    </source>
</evidence>
<keyword evidence="2" id="KW-1185">Reference proteome</keyword>
<name>A0ABS5ZK69_9GAMM</name>
<reference evidence="1 2" key="1">
    <citation type="submission" date="2021-04" db="EMBL/GenBank/DDBJ databases">
        <authorList>
            <person name="Pira H."/>
            <person name="Risdian C."/>
            <person name="Wink J."/>
        </authorList>
    </citation>
    <scope>NUCLEOTIDE SEQUENCE [LARGE SCALE GENOMIC DNA]</scope>
    <source>
        <strain evidence="1 2">WH53</strain>
    </source>
</reference>
<dbReference type="Gene3D" id="1.10.10.10">
    <property type="entry name" value="Winged helix-like DNA-binding domain superfamily/Winged helix DNA-binding domain"/>
    <property type="match status" value="1"/>
</dbReference>
<dbReference type="RefSeq" id="WP_215821910.1">
    <property type="nucleotide sequence ID" value="NZ_JAGSOY010000092.1"/>
</dbReference>
<proteinExistence type="predicted"/>
<dbReference type="Proteomes" id="UP000690515">
    <property type="component" value="Unassembled WGS sequence"/>
</dbReference>
<sequence length="74" mass="8318">MIGTILAQMDPVKTYTSKELADIMGTTPRVITRVLNRACKHGLVDKIQTENKNDRVFQSRQLMLELSVEKAIAS</sequence>
<evidence type="ECO:0000313" key="1">
    <source>
        <dbReference type="EMBL" id="MBU2713625.1"/>
    </source>
</evidence>
<evidence type="ECO:0008006" key="3">
    <source>
        <dbReference type="Google" id="ProtNLM"/>
    </source>
</evidence>
<dbReference type="EMBL" id="JAGSOY010000092">
    <property type="protein sequence ID" value="MBU2713625.1"/>
    <property type="molecule type" value="Genomic_DNA"/>
</dbReference>
<dbReference type="InterPro" id="IPR036390">
    <property type="entry name" value="WH_DNA-bd_sf"/>
</dbReference>
<organism evidence="1 2">
    <name type="scientific">Zooshikella harenae</name>
    <dbReference type="NCBI Taxonomy" id="2827238"/>
    <lineage>
        <taxon>Bacteria</taxon>
        <taxon>Pseudomonadati</taxon>
        <taxon>Pseudomonadota</taxon>
        <taxon>Gammaproteobacteria</taxon>
        <taxon>Oceanospirillales</taxon>
        <taxon>Zooshikellaceae</taxon>
        <taxon>Zooshikella</taxon>
    </lineage>
</organism>
<gene>
    <name evidence="1" type="ORF">KCG35_21430</name>
</gene>